<dbReference type="AlphaFoldDB" id="A0A2U1CCG2"/>
<dbReference type="EMBL" id="QEKK01000004">
    <property type="protein sequence ID" value="PVY58616.1"/>
    <property type="molecule type" value="Genomic_DNA"/>
</dbReference>
<comment type="caution">
    <text evidence="1">The sequence shown here is derived from an EMBL/GenBank/DDBJ whole genome shotgun (WGS) entry which is preliminary data.</text>
</comment>
<name>A0A2U1CCG2_9FIRM</name>
<protein>
    <submittedName>
        <fullName evidence="1">Uncharacterized protein</fullName>
    </submittedName>
</protein>
<evidence type="ECO:0000313" key="1">
    <source>
        <dbReference type="EMBL" id="PVY58616.1"/>
    </source>
</evidence>
<accession>A0A2U1CCG2</accession>
<reference evidence="1 2" key="1">
    <citation type="submission" date="2018-04" db="EMBL/GenBank/DDBJ databases">
        <title>Genomic Encyclopedia of Type Strains, Phase IV (KMG-IV): sequencing the most valuable type-strain genomes for metagenomic binning, comparative biology and taxonomic classification.</title>
        <authorList>
            <person name="Goeker M."/>
        </authorList>
    </citation>
    <scope>NUCLEOTIDE SEQUENCE [LARGE SCALE GENOMIC DNA]</scope>
    <source>
        <strain evidence="1 2">DSM 26588</strain>
    </source>
</reference>
<gene>
    <name evidence="1" type="ORF">C7373_104214</name>
</gene>
<sequence length="52" mass="5977">MNNDVKLSQTERDNSSVTYVYTAYITTRNGRRIYAKAYGLNAFRIAVQADKQ</sequence>
<proteinExistence type="predicted"/>
<evidence type="ECO:0000313" key="2">
    <source>
        <dbReference type="Proteomes" id="UP000245778"/>
    </source>
</evidence>
<dbReference type="Proteomes" id="UP000245778">
    <property type="component" value="Unassembled WGS sequence"/>
</dbReference>
<organism evidence="1 2">
    <name type="scientific">Intestinimonas butyriciproducens</name>
    <dbReference type="NCBI Taxonomy" id="1297617"/>
    <lineage>
        <taxon>Bacteria</taxon>
        <taxon>Bacillati</taxon>
        <taxon>Bacillota</taxon>
        <taxon>Clostridia</taxon>
        <taxon>Eubacteriales</taxon>
        <taxon>Intestinimonas</taxon>
    </lineage>
</organism>